<gene>
    <name evidence="1" type="ORF">MFLAVUS_004940</name>
</gene>
<protein>
    <submittedName>
        <fullName evidence="1">Uncharacterized protein</fullName>
    </submittedName>
</protein>
<keyword evidence="2" id="KW-1185">Reference proteome</keyword>
<dbReference type="EMBL" id="BAABUK010000010">
    <property type="protein sequence ID" value="GAA5811503.1"/>
    <property type="molecule type" value="Genomic_DNA"/>
</dbReference>
<dbReference type="Proteomes" id="UP001473302">
    <property type="component" value="Unassembled WGS sequence"/>
</dbReference>
<accession>A0ABP9YXB4</accession>
<sequence>MEKEKLVATLSALERKASEVLHSMNNFHNLWKDLVYEDFTRNDFKTFGKCIDLHTSIYLNWKERYETNKKIQQNLKRILEELEIVKATRKLDKYTVPEVNLGVRGFSEASESFQTDKYSIEHLIKCCKRDIKMESVQGGKFPSSLNNDITVTSSDSNSEVKVI</sequence>
<name>A0ABP9YXB4_9FUNG</name>
<reference evidence="1 2" key="1">
    <citation type="submission" date="2024-04" db="EMBL/GenBank/DDBJ databases">
        <title>genome sequences of Mucor flavus KT1a and Helicostylum pulchrum KT1b strains isolated from the surface of a dry-aged beef.</title>
        <authorList>
            <person name="Toyotome T."/>
            <person name="Hosono M."/>
            <person name="Torimaru M."/>
            <person name="Fukuda K."/>
            <person name="Mikami N."/>
        </authorList>
    </citation>
    <scope>NUCLEOTIDE SEQUENCE [LARGE SCALE GENOMIC DNA]</scope>
    <source>
        <strain evidence="1 2">KT1a</strain>
    </source>
</reference>
<evidence type="ECO:0000313" key="1">
    <source>
        <dbReference type="EMBL" id="GAA5811503.1"/>
    </source>
</evidence>
<evidence type="ECO:0000313" key="2">
    <source>
        <dbReference type="Proteomes" id="UP001473302"/>
    </source>
</evidence>
<proteinExistence type="predicted"/>
<comment type="caution">
    <text evidence="1">The sequence shown here is derived from an EMBL/GenBank/DDBJ whole genome shotgun (WGS) entry which is preliminary data.</text>
</comment>
<organism evidence="1 2">
    <name type="scientific">Mucor flavus</name>
    <dbReference type="NCBI Taxonomy" id="439312"/>
    <lineage>
        <taxon>Eukaryota</taxon>
        <taxon>Fungi</taxon>
        <taxon>Fungi incertae sedis</taxon>
        <taxon>Mucoromycota</taxon>
        <taxon>Mucoromycotina</taxon>
        <taxon>Mucoromycetes</taxon>
        <taxon>Mucorales</taxon>
        <taxon>Mucorineae</taxon>
        <taxon>Mucoraceae</taxon>
        <taxon>Mucor</taxon>
    </lineage>
</organism>